<dbReference type="InterPro" id="IPR036097">
    <property type="entry name" value="HisK_dim/P_sf"/>
</dbReference>
<dbReference type="InterPro" id="IPR005467">
    <property type="entry name" value="His_kinase_dom"/>
</dbReference>
<sequence>MPSLVLCAHRDPSVPERLRASFATSVPGMIDVEAFTNGAELANRAGAVLAEKRDLPLIFAGIDLDELDGIELLRQLHHVPPLRDCRKVLLAEADDTGDSDTLLQLGALHGRLDPEFDEEALRRLMKSLLTDYVVHSAPHLLHELHPLLDLRSLASGFSSTRKNYQQLNSKLNEVKRSVIAVDELSDDQIEASMIDEFDKVLGHPDRKHYAPGDVLVNEGDEAGTIWIIIEGRVKLYRTIDGDDVTFHSESAGRIVGLMSLSLQSPVFFSCRAVTPTTALVLGSEQVREAIHQSPSLSNYLITVILRSMARRNRRSAQLLVQVRTLNHRLAEQRDELAETLDELRATQERLVETTKMATLGNLAAGMAHELNNPIGAILHATEHLEQDLERLLGMTPDLAVAAAAIPVAKKIPPRSTRDERRLRDALAKDLKVDPNKAARLVAAGVECRADFQRYRALAGGIGDEQVLRQLDLAGQIGMSLRNCSNCSSRVAALVRSLKIYARSDEDHFEKVELNGTIDDVLLILANRLREIDLEKHYAELPEILASPSQLQQVWTNLISNASQAIGPGGTVKVSTCSPRPGWQRVEVEDNGVGIREEDRERLFEARFTTRKGRVEFGLGLGLPISRNIVLQHGGEIRFESQPGRTVFTVDLPENPPKISQPPEAL</sequence>
<dbReference type="PRINTS" id="PR00344">
    <property type="entry name" value="BCTRLSENSOR"/>
</dbReference>
<dbReference type="Gene3D" id="3.40.50.2300">
    <property type="match status" value="1"/>
</dbReference>
<dbReference type="PANTHER" id="PTHR43065:SF48">
    <property type="entry name" value="HISTIDINE KINASE"/>
    <property type="match status" value="1"/>
</dbReference>
<dbReference type="PANTHER" id="PTHR43065">
    <property type="entry name" value="SENSOR HISTIDINE KINASE"/>
    <property type="match status" value="1"/>
</dbReference>
<dbReference type="PROSITE" id="PS50109">
    <property type="entry name" value="HIS_KIN"/>
    <property type="match status" value="1"/>
</dbReference>
<keyword evidence="7" id="KW-0067">ATP-binding</keyword>
<comment type="catalytic activity">
    <reaction evidence="1">
        <text>ATP + protein L-histidine = ADP + protein N-phospho-L-histidine.</text>
        <dbReference type="EC" id="2.7.13.3"/>
    </reaction>
</comment>
<reference evidence="8" key="1">
    <citation type="journal article" date="2019" name="Int. J. Syst. Evol. Microbiol.">
        <title>The Global Catalogue of Microorganisms (GCM) 10K type strain sequencing project: providing services to taxonomists for standard genome sequencing and annotation.</title>
        <authorList>
            <consortium name="The Broad Institute Genomics Platform"/>
            <consortium name="The Broad Institute Genome Sequencing Center for Infectious Disease"/>
            <person name="Wu L."/>
            <person name="Ma J."/>
        </authorList>
    </citation>
    <scope>NUCLEOTIDE SEQUENCE [LARGE SCALE GENOMIC DNA]</scope>
    <source>
        <strain evidence="8">CGMCC 4.1467</strain>
    </source>
</reference>
<keyword evidence="4" id="KW-0175">Coiled coil</keyword>
<keyword evidence="8" id="KW-1185">Reference proteome</keyword>
<dbReference type="SMART" id="SM00387">
    <property type="entry name" value="HATPase_c"/>
    <property type="match status" value="1"/>
</dbReference>
<organism evidence="7 8">
    <name type="scientific">Haloferula chungangensis</name>
    <dbReference type="NCBI Taxonomy" id="1048331"/>
    <lineage>
        <taxon>Bacteria</taxon>
        <taxon>Pseudomonadati</taxon>
        <taxon>Verrucomicrobiota</taxon>
        <taxon>Verrucomicrobiia</taxon>
        <taxon>Verrucomicrobiales</taxon>
        <taxon>Verrucomicrobiaceae</taxon>
        <taxon>Haloferula</taxon>
    </lineage>
</organism>
<dbReference type="EC" id="2.7.13.3" evidence="2"/>
<name>A0ABW2L5S2_9BACT</name>
<dbReference type="InterPro" id="IPR003594">
    <property type="entry name" value="HATPase_dom"/>
</dbReference>
<dbReference type="Pfam" id="PF00027">
    <property type="entry name" value="cNMP_binding"/>
    <property type="match status" value="1"/>
</dbReference>
<dbReference type="Gene3D" id="3.30.565.10">
    <property type="entry name" value="Histidine kinase-like ATPase, C-terminal domain"/>
    <property type="match status" value="1"/>
</dbReference>
<feature type="domain" description="Cyclic nucleotide-binding" evidence="5">
    <location>
        <begin position="195"/>
        <end position="307"/>
    </location>
</feature>
<dbReference type="InterPro" id="IPR018490">
    <property type="entry name" value="cNMP-bd_dom_sf"/>
</dbReference>
<dbReference type="PROSITE" id="PS50042">
    <property type="entry name" value="CNMP_BINDING_3"/>
    <property type="match status" value="1"/>
</dbReference>
<protein>
    <recommendedName>
        <fullName evidence="2">histidine kinase</fullName>
        <ecNumber evidence="2">2.7.13.3</ecNumber>
    </recommendedName>
</protein>
<dbReference type="InterPro" id="IPR014710">
    <property type="entry name" value="RmlC-like_jellyroll"/>
</dbReference>
<dbReference type="Gene3D" id="2.60.120.10">
    <property type="entry name" value="Jelly Rolls"/>
    <property type="match status" value="1"/>
</dbReference>
<dbReference type="CDD" id="cd00082">
    <property type="entry name" value="HisKA"/>
    <property type="match status" value="1"/>
</dbReference>
<dbReference type="EMBL" id="JBHTBS010000002">
    <property type="protein sequence ID" value="MFC7336643.1"/>
    <property type="molecule type" value="Genomic_DNA"/>
</dbReference>
<dbReference type="InterPro" id="IPR036890">
    <property type="entry name" value="HATPase_C_sf"/>
</dbReference>
<feature type="coiled-coil region" evidence="4">
    <location>
        <begin position="322"/>
        <end position="356"/>
    </location>
</feature>
<evidence type="ECO:0000313" key="8">
    <source>
        <dbReference type="Proteomes" id="UP001596472"/>
    </source>
</evidence>
<dbReference type="SUPFAM" id="SSF47384">
    <property type="entry name" value="Homodimeric domain of signal transducing histidine kinase"/>
    <property type="match status" value="1"/>
</dbReference>
<dbReference type="SUPFAM" id="SSF52172">
    <property type="entry name" value="CheY-like"/>
    <property type="match status" value="1"/>
</dbReference>
<evidence type="ECO:0000259" key="5">
    <source>
        <dbReference type="PROSITE" id="PS50042"/>
    </source>
</evidence>
<dbReference type="SMART" id="SM00100">
    <property type="entry name" value="cNMP"/>
    <property type="match status" value="1"/>
</dbReference>
<evidence type="ECO:0000313" key="7">
    <source>
        <dbReference type="EMBL" id="MFC7336643.1"/>
    </source>
</evidence>
<dbReference type="InterPro" id="IPR011006">
    <property type="entry name" value="CheY-like_superfamily"/>
</dbReference>
<keyword evidence="7" id="KW-0547">Nucleotide-binding</keyword>
<evidence type="ECO:0000256" key="4">
    <source>
        <dbReference type="SAM" id="Coils"/>
    </source>
</evidence>
<dbReference type="Proteomes" id="UP001596472">
    <property type="component" value="Unassembled WGS sequence"/>
</dbReference>
<gene>
    <name evidence="7" type="ORF">ACFQY0_05605</name>
</gene>
<proteinExistence type="predicted"/>
<dbReference type="Gene3D" id="1.10.287.130">
    <property type="match status" value="1"/>
</dbReference>
<evidence type="ECO:0000256" key="2">
    <source>
        <dbReference type="ARBA" id="ARBA00012438"/>
    </source>
</evidence>
<evidence type="ECO:0000256" key="1">
    <source>
        <dbReference type="ARBA" id="ARBA00000085"/>
    </source>
</evidence>
<evidence type="ECO:0000256" key="3">
    <source>
        <dbReference type="ARBA" id="ARBA00022553"/>
    </source>
</evidence>
<dbReference type="SUPFAM" id="SSF51206">
    <property type="entry name" value="cAMP-binding domain-like"/>
    <property type="match status" value="1"/>
</dbReference>
<dbReference type="GO" id="GO:0005524">
    <property type="term" value="F:ATP binding"/>
    <property type="evidence" value="ECO:0007669"/>
    <property type="project" value="UniProtKB-KW"/>
</dbReference>
<comment type="caution">
    <text evidence="7">The sequence shown here is derived from an EMBL/GenBank/DDBJ whole genome shotgun (WGS) entry which is preliminary data.</text>
</comment>
<dbReference type="RefSeq" id="WP_379710117.1">
    <property type="nucleotide sequence ID" value="NZ_JBHTBS010000002.1"/>
</dbReference>
<dbReference type="InterPro" id="IPR004358">
    <property type="entry name" value="Sig_transdc_His_kin-like_C"/>
</dbReference>
<dbReference type="CDD" id="cd00075">
    <property type="entry name" value="HATPase"/>
    <property type="match status" value="1"/>
</dbReference>
<dbReference type="Pfam" id="PF02518">
    <property type="entry name" value="HATPase_c"/>
    <property type="match status" value="1"/>
</dbReference>
<keyword evidence="3" id="KW-0597">Phosphoprotein</keyword>
<feature type="domain" description="Histidine kinase" evidence="6">
    <location>
        <begin position="489"/>
        <end position="655"/>
    </location>
</feature>
<dbReference type="InterPro" id="IPR003661">
    <property type="entry name" value="HisK_dim/P_dom"/>
</dbReference>
<evidence type="ECO:0000259" key="6">
    <source>
        <dbReference type="PROSITE" id="PS50109"/>
    </source>
</evidence>
<dbReference type="InterPro" id="IPR000595">
    <property type="entry name" value="cNMP-bd_dom"/>
</dbReference>
<dbReference type="CDD" id="cd00038">
    <property type="entry name" value="CAP_ED"/>
    <property type="match status" value="1"/>
</dbReference>
<dbReference type="SUPFAM" id="SSF55874">
    <property type="entry name" value="ATPase domain of HSP90 chaperone/DNA topoisomerase II/histidine kinase"/>
    <property type="match status" value="1"/>
</dbReference>
<accession>A0ABW2L5S2</accession>